<organism evidence="3 4">
    <name type="scientific">Caballeronia glebae</name>
    <dbReference type="NCBI Taxonomy" id="1777143"/>
    <lineage>
        <taxon>Bacteria</taxon>
        <taxon>Pseudomonadati</taxon>
        <taxon>Pseudomonadota</taxon>
        <taxon>Betaproteobacteria</taxon>
        <taxon>Burkholderiales</taxon>
        <taxon>Burkholderiaceae</taxon>
        <taxon>Caballeronia</taxon>
    </lineage>
</organism>
<proteinExistence type="inferred from homology"/>
<dbReference type="AlphaFoldDB" id="A0A158CDG7"/>
<keyword evidence="2" id="KW-0732">Signal</keyword>
<gene>
    <name evidence="3" type="ORF">AWB82_05205</name>
</gene>
<evidence type="ECO:0000256" key="1">
    <source>
        <dbReference type="ARBA" id="ARBA00009766"/>
    </source>
</evidence>
<evidence type="ECO:0000256" key="2">
    <source>
        <dbReference type="ARBA" id="ARBA00022729"/>
    </source>
</evidence>
<dbReference type="OrthoDB" id="9129628at2"/>
<sequence length="215" mass="23212">MSNDDTRRNAHRLLNVAVERVRNLHQPWAFVGQGIFDAQFRPLWMSQLLPGLLASLRQPYVEDLERLPSNIDCIVPNLSTPVLNVLLNDAFLPAGRSVAEFRLEEIVAAHCVDSSLVARPNAAATAQAGNDNWTVLQQSGVANQYAGYQAGQYNRSIAVQNGSGNEATVTQIGNSMSSQVTQLGTNNEISILQNRNGSGLSVTQTGGARAAVLMK</sequence>
<dbReference type="Pfam" id="PF07012">
    <property type="entry name" value="Curlin_rpt"/>
    <property type="match status" value="1"/>
</dbReference>
<dbReference type="EMBL" id="FCOJ02000045">
    <property type="protein sequence ID" value="SAK79557.1"/>
    <property type="molecule type" value="Genomic_DNA"/>
</dbReference>
<comment type="similarity">
    <text evidence="1">Belongs to the CsgA/CsgB family.</text>
</comment>
<dbReference type="GO" id="GO:0009289">
    <property type="term" value="C:pilus"/>
    <property type="evidence" value="ECO:0007669"/>
    <property type="project" value="InterPro"/>
</dbReference>
<reference evidence="3" key="1">
    <citation type="submission" date="2016-01" db="EMBL/GenBank/DDBJ databases">
        <authorList>
            <person name="Peeters C."/>
        </authorList>
    </citation>
    <scope>NUCLEOTIDE SEQUENCE [LARGE SCALE GENOMIC DNA]</scope>
    <source>
        <strain evidence="3">LMG 29325</strain>
    </source>
</reference>
<dbReference type="GO" id="GO:0007155">
    <property type="term" value="P:cell adhesion"/>
    <property type="evidence" value="ECO:0007669"/>
    <property type="project" value="InterPro"/>
</dbReference>
<comment type="caution">
    <text evidence="3">The sequence shown here is derived from an EMBL/GenBank/DDBJ whole genome shotgun (WGS) entry which is preliminary data.</text>
</comment>
<dbReference type="STRING" id="1777143.AWB82_05205"/>
<protein>
    <submittedName>
        <fullName evidence="3">Curlin minor subunit CsgB</fullName>
    </submittedName>
</protein>
<dbReference type="Proteomes" id="UP000054596">
    <property type="component" value="Unassembled WGS sequence"/>
</dbReference>
<keyword evidence="4" id="KW-1185">Reference proteome</keyword>
<accession>A0A158CDG7</accession>
<evidence type="ECO:0000313" key="4">
    <source>
        <dbReference type="Proteomes" id="UP000054596"/>
    </source>
</evidence>
<dbReference type="InterPro" id="IPR009742">
    <property type="entry name" value="Curlin_rpt"/>
</dbReference>
<evidence type="ECO:0000313" key="3">
    <source>
        <dbReference type="EMBL" id="SAK79557.1"/>
    </source>
</evidence>
<name>A0A158CDG7_9BURK</name>